<dbReference type="OrthoDB" id="9786191at2"/>
<dbReference type="KEGG" id="oho:Oweho_1262"/>
<dbReference type="AlphaFoldDB" id="G8R6S7"/>
<dbReference type="RefSeq" id="WP_014201622.1">
    <property type="nucleotide sequence ID" value="NC_016599.1"/>
</dbReference>
<dbReference type="HOGENOM" id="CLU_141559_1_0_10"/>
<evidence type="ECO:0008006" key="3">
    <source>
        <dbReference type="Google" id="ProtNLM"/>
    </source>
</evidence>
<dbReference type="STRING" id="926562.Oweho_1262"/>
<gene>
    <name evidence="1" type="ordered locus">Oweho_1262</name>
</gene>
<proteinExistence type="predicted"/>
<name>G8R6S7_OWEHD</name>
<dbReference type="eggNOG" id="COG2010">
    <property type="taxonomic scope" value="Bacteria"/>
</dbReference>
<dbReference type="EMBL" id="CP003156">
    <property type="protein sequence ID" value="AEV32262.1"/>
    <property type="molecule type" value="Genomic_DNA"/>
</dbReference>
<reference evidence="1 2" key="1">
    <citation type="journal article" date="2012" name="Stand. Genomic Sci.">
        <title>Genome sequence of the orange-pigmented seawater bacterium Owenweeksia hongkongensis type strain (UST20020801(T)).</title>
        <authorList>
            <person name="Riedel T."/>
            <person name="Held B."/>
            <person name="Nolan M."/>
            <person name="Lucas S."/>
            <person name="Lapidus A."/>
            <person name="Tice H."/>
            <person name="Del Rio T.G."/>
            <person name="Cheng J.F."/>
            <person name="Han C."/>
            <person name="Tapia R."/>
            <person name="Goodwin L.A."/>
            <person name="Pitluck S."/>
            <person name="Liolios K."/>
            <person name="Mavromatis K."/>
            <person name="Pagani I."/>
            <person name="Ivanova N."/>
            <person name="Mikhailova N."/>
            <person name="Pati A."/>
            <person name="Chen A."/>
            <person name="Palaniappan K."/>
            <person name="Rohde M."/>
            <person name="Tindall B.J."/>
            <person name="Detter J.C."/>
            <person name="Goker M."/>
            <person name="Woyke T."/>
            <person name="Bristow J."/>
            <person name="Eisen J.A."/>
            <person name="Markowitz V."/>
            <person name="Hugenholtz P."/>
            <person name="Klenk H.P."/>
            <person name="Kyrpides N.C."/>
        </authorList>
    </citation>
    <scope>NUCLEOTIDE SEQUENCE</scope>
    <source>
        <strain evidence="2">DSM 17368 / JCM 12287 / NRRL B-23963</strain>
    </source>
</reference>
<dbReference type="PROSITE" id="PS51257">
    <property type="entry name" value="PROKAR_LIPOPROTEIN"/>
    <property type="match status" value="1"/>
</dbReference>
<sequence>MNRKGKISLTCGTLLFIASACYNDNKEEIYQNANNDCDTSNVTYSATIKAIVTANCAISGCHSGTNPSANLDYTSYADLETSASNGALVNRINGRGALMPQGGPALPECQITQIETWVNDGAPNN</sequence>
<accession>G8R6S7</accession>
<dbReference type="Proteomes" id="UP000005631">
    <property type="component" value="Chromosome"/>
</dbReference>
<keyword evidence="2" id="KW-1185">Reference proteome</keyword>
<evidence type="ECO:0000313" key="1">
    <source>
        <dbReference type="EMBL" id="AEV32262.1"/>
    </source>
</evidence>
<evidence type="ECO:0000313" key="2">
    <source>
        <dbReference type="Proteomes" id="UP000005631"/>
    </source>
</evidence>
<organism evidence="1 2">
    <name type="scientific">Owenweeksia hongkongensis (strain DSM 17368 / CIP 108786 / JCM 12287 / NRRL B-23963 / UST20020801)</name>
    <dbReference type="NCBI Taxonomy" id="926562"/>
    <lineage>
        <taxon>Bacteria</taxon>
        <taxon>Pseudomonadati</taxon>
        <taxon>Bacteroidota</taxon>
        <taxon>Flavobacteriia</taxon>
        <taxon>Flavobacteriales</taxon>
        <taxon>Owenweeksiaceae</taxon>
        <taxon>Owenweeksia</taxon>
    </lineage>
</organism>
<protein>
    <recommendedName>
        <fullName evidence="3">Cytochrome c domain-containing protein</fullName>
    </recommendedName>
</protein>